<keyword evidence="4" id="KW-0998">Cell outer membrane</keyword>
<dbReference type="Proteomes" id="UP000265800">
    <property type="component" value="Unassembled WGS sequence"/>
</dbReference>
<feature type="transmembrane region" description="Helical" evidence="5">
    <location>
        <begin position="12"/>
        <end position="30"/>
    </location>
</feature>
<keyword evidence="5" id="KW-0812">Transmembrane</keyword>
<evidence type="ECO:0000256" key="4">
    <source>
        <dbReference type="ARBA" id="ARBA00023237"/>
    </source>
</evidence>
<proteinExistence type="predicted"/>
<organism evidence="6 7">
    <name type="scientific">Meiothermus luteus</name>
    <dbReference type="NCBI Taxonomy" id="2026184"/>
    <lineage>
        <taxon>Bacteria</taxon>
        <taxon>Thermotogati</taxon>
        <taxon>Deinococcota</taxon>
        <taxon>Deinococci</taxon>
        <taxon>Thermales</taxon>
        <taxon>Thermaceae</taxon>
        <taxon>Meiothermus</taxon>
    </lineage>
</organism>
<evidence type="ECO:0000313" key="6">
    <source>
        <dbReference type="EMBL" id="RIH87686.1"/>
    </source>
</evidence>
<dbReference type="SUPFAM" id="SSF54523">
    <property type="entry name" value="Pili subunits"/>
    <property type="match status" value="1"/>
</dbReference>
<protein>
    <recommendedName>
        <fullName evidence="8">Type II secretion system protein H</fullName>
    </recommendedName>
</protein>
<evidence type="ECO:0000256" key="3">
    <source>
        <dbReference type="ARBA" id="ARBA00022764"/>
    </source>
</evidence>
<evidence type="ECO:0000313" key="7">
    <source>
        <dbReference type="Proteomes" id="UP000265800"/>
    </source>
</evidence>
<dbReference type="AlphaFoldDB" id="A0A399EW69"/>
<keyword evidence="5" id="KW-1133">Transmembrane helix</keyword>
<name>A0A399EW69_9DEIN</name>
<dbReference type="Gene3D" id="3.30.700.10">
    <property type="entry name" value="Glycoprotein, Type 4 Pilin"/>
    <property type="match status" value="1"/>
</dbReference>
<sequence>MRGPKGLSLLELVVVVAVLGVLLGVGFVSLQSYRQNLAIREAALQVATELMNIRQQARRLSLDHVFEARQGGSTYQVGPAGALMERSLPAGVVFQRVPAGGRVTFYAPYGRVSAANSTYELQGPGARVLQVNIVGSTGKVVVRAP</sequence>
<evidence type="ECO:0000256" key="5">
    <source>
        <dbReference type="SAM" id="Phobius"/>
    </source>
</evidence>
<comment type="caution">
    <text evidence="6">The sequence shown here is derived from an EMBL/GenBank/DDBJ whole genome shotgun (WGS) entry which is preliminary data.</text>
</comment>
<dbReference type="OrthoDB" id="26245at2"/>
<dbReference type="GO" id="GO:0042597">
    <property type="term" value="C:periplasmic space"/>
    <property type="evidence" value="ECO:0007669"/>
    <property type="project" value="UniProtKB-SubCell"/>
</dbReference>
<keyword evidence="5" id="KW-0472">Membrane</keyword>
<keyword evidence="3" id="KW-0574">Periplasm</keyword>
<dbReference type="PROSITE" id="PS00409">
    <property type="entry name" value="PROKAR_NTER_METHYL"/>
    <property type="match status" value="1"/>
</dbReference>
<gene>
    <name evidence="6" type="ORF">Mlute_00847</name>
</gene>
<dbReference type="GO" id="GO:0009279">
    <property type="term" value="C:cell outer membrane"/>
    <property type="evidence" value="ECO:0007669"/>
    <property type="project" value="UniProtKB-SubCell"/>
</dbReference>
<keyword evidence="7" id="KW-1185">Reference proteome</keyword>
<reference evidence="6 7" key="1">
    <citation type="submission" date="2018-08" db="EMBL/GenBank/DDBJ databases">
        <title>Meiothermus luteus KCTC 52599 genome sequencing project.</title>
        <authorList>
            <person name="Da Costa M.S."/>
            <person name="Albuquerque L."/>
            <person name="Raposo P."/>
            <person name="Froufe H.J.C."/>
            <person name="Barroso C.S."/>
            <person name="Egas C."/>
        </authorList>
    </citation>
    <scope>NUCLEOTIDE SEQUENCE [LARGE SCALE GENOMIC DNA]</scope>
    <source>
        <strain evidence="6 7">KCTC 52599</strain>
    </source>
</reference>
<dbReference type="Pfam" id="PF07963">
    <property type="entry name" value="N_methyl"/>
    <property type="match status" value="1"/>
</dbReference>
<dbReference type="NCBIfam" id="TIGR02532">
    <property type="entry name" value="IV_pilin_GFxxxE"/>
    <property type="match status" value="1"/>
</dbReference>
<accession>A0A399EW69</accession>
<dbReference type="InterPro" id="IPR045584">
    <property type="entry name" value="Pilin-like"/>
</dbReference>
<evidence type="ECO:0000256" key="1">
    <source>
        <dbReference type="ARBA" id="ARBA00004203"/>
    </source>
</evidence>
<evidence type="ECO:0008006" key="8">
    <source>
        <dbReference type="Google" id="ProtNLM"/>
    </source>
</evidence>
<dbReference type="EMBL" id="QWKZ01000019">
    <property type="protein sequence ID" value="RIH87686.1"/>
    <property type="molecule type" value="Genomic_DNA"/>
</dbReference>
<comment type="subcellular location">
    <subcellularLocation>
        <location evidence="1">Cell outer membrane</location>
        <topology evidence="1">Single-pass membrane protein</topology>
    </subcellularLocation>
    <subcellularLocation>
        <location evidence="2">Periplasm</location>
    </subcellularLocation>
</comment>
<evidence type="ECO:0000256" key="2">
    <source>
        <dbReference type="ARBA" id="ARBA00004418"/>
    </source>
</evidence>
<dbReference type="InterPro" id="IPR012902">
    <property type="entry name" value="N_methyl_site"/>
</dbReference>